<name>A0ACB9VUY0_CHAAC</name>
<evidence type="ECO:0000313" key="1">
    <source>
        <dbReference type="EMBL" id="KAI4803924.1"/>
    </source>
</evidence>
<organism evidence="1 2">
    <name type="scientific">Chaenocephalus aceratus</name>
    <name type="common">Blackfin icefish</name>
    <name type="synonym">Chaenichthys aceratus</name>
    <dbReference type="NCBI Taxonomy" id="36190"/>
    <lineage>
        <taxon>Eukaryota</taxon>
        <taxon>Metazoa</taxon>
        <taxon>Chordata</taxon>
        <taxon>Craniata</taxon>
        <taxon>Vertebrata</taxon>
        <taxon>Euteleostomi</taxon>
        <taxon>Actinopterygii</taxon>
        <taxon>Neopterygii</taxon>
        <taxon>Teleostei</taxon>
        <taxon>Neoteleostei</taxon>
        <taxon>Acanthomorphata</taxon>
        <taxon>Eupercaria</taxon>
        <taxon>Perciformes</taxon>
        <taxon>Notothenioidei</taxon>
        <taxon>Channichthyidae</taxon>
        <taxon>Chaenocephalus</taxon>
    </lineage>
</organism>
<accession>A0ACB9VUY0</accession>
<dbReference type="EMBL" id="CM043799">
    <property type="protein sequence ID" value="KAI4803924.1"/>
    <property type="molecule type" value="Genomic_DNA"/>
</dbReference>
<protein>
    <submittedName>
        <fullName evidence="1">Uncharacterized protein</fullName>
    </submittedName>
</protein>
<gene>
    <name evidence="1" type="ORF">KUCAC02_025569</name>
</gene>
<dbReference type="Proteomes" id="UP001057452">
    <property type="component" value="Chromosome 15"/>
</dbReference>
<evidence type="ECO:0000313" key="2">
    <source>
        <dbReference type="Proteomes" id="UP001057452"/>
    </source>
</evidence>
<comment type="caution">
    <text evidence="1">The sequence shown here is derived from an EMBL/GenBank/DDBJ whole genome shotgun (WGS) entry which is preliminary data.</text>
</comment>
<reference evidence="1" key="1">
    <citation type="submission" date="2022-05" db="EMBL/GenBank/DDBJ databases">
        <title>Chromosome-level genome of Chaenocephalus aceratus.</title>
        <authorList>
            <person name="Park H."/>
        </authorList>
    </citation>
    <scope>NUCLEOTIDE SEQUENCE</scope>
    <source>
        <strain evidence="1">KU_202001</strain>
    </source>
</reference>
<keyword evidence="2" id="KW-1185">Reference proteome</keyword>
<sequence length="213" mass="24136">MDVTLSELLSTFMESPLVVWCHPPPQRLTKNVNNDVSLRLYNLTVLTRHIRTYYQETLQQLVLMPLPNILSIAKDPISVKSMEGLKSLLLLVLGCAVQCERKEEMIEKIKLLDFDTQAAIVSHIQEVTHNQLNVLDLSWLDEGPELGQEELEPLSRNMAASLQQLIDQRDKDSEVIVDLTQERDYLSSQQPQEGCRNLGMNSPERGQGLEEGG</sequence>
<proteinExistence type="predicted"/>